<evidence type="ECO:0000256" key="6">
    <source>
        <dbReference type="ARBA" id="ARBA00022825"/>
    </source>
</evidence>
<feature type="domain" description="Peptidase S9A N-terminal" evidence="9">
    <location>
        <begin position="57"/>
        <end position="465"/>
    </location>
</feature>
<proteinExistence type="inferred from homology"/>
<evidence type="ECO:0000256" key="7">
    <source>
        <dbReference type="SAM" id="SignalP"/>
    </source>
</evidence>
<feature type="domain" description="Peptidase S9 prolyl oligopeptidase catalytic" evidence="8">
    <location>
        <begin position="535"/>
        <end position="753"/>
    </location>
</feature>
<evidence type="ECO:0000256" key="3">
    <source>
        <dbReference type="ARBA" id="ARBA00011897"/>
    </source>
</evidence>
<dbReference type="InterPro" id="IPR051167">
    <property type="entry name" value="Prolyl_oligopep/macrocyclase"/>
</dbReference>
<organism evidence="10 11">
    <name type="scientific">Ideonella azotifigens</name>
    <dbReference type="NCBI Taxonomy" id="513160"/>
    <lineage>
        <taxon>Bacteria</taxon>
        <taxon>Pseudomonadati</taxon>
        <taxon>Pseudomonadota</taxon>
        <taxon>Betaproteobacteria</taxon>
        <taxon>Burkholderiales</taxon>
        <taxon>Sphaerotilaceae</taxon>
        <taxon>Ideonella</taxon>
    </lineage>
</organism>
<name>A0ABN1JTI7_9BURK</name>
<dbReference type="EMBL" id="BAAAEW010000006">
    <property type="protein sequence ID" value="GAA0746387.1"/>
    <property type="molecule type" value="Genomic_DNA"/>
</dbReference>
<keyword evidence="4" id="KW-0645">Protease</keyword>
<comment type="similarity">
    <text evidence="2">Belongs to the peptidase S9A family.</text>
</comment>
<reference evidence="10 11" key="1">
    <citation type="journal article" date="2019" name="Int. J. Syst. Evol. Microbiol.">
        <title>The Global Catalogue of Microorganisms (GCM) 10K type strain sequencing project: providing services to taxonomists for standard genome sequencing and annotation.</title>
        <authorList>
            <consortium name="The Broad Institute Genomics Platform"/>
            <consortium name="The Broad Institute Genome Sequencing Center for Infectious Disease"/>
            <person name="Wu L."/>
            <person name="Ma J."/>
        </authorList>
    </citation>
    <scope>NUCLEOTIDE SEQUENCE [LARGE SCALE GENOMIC DNA]</scope>
    <source>
        <strain evidence="10 11">JCM 15503</strain>
    </source>
</reference>
<keyword evidence="11" id="KW-1185">Reference proteome</keyword>
<evidence type="ECO:0000256" key="2">
    <source>
        <dbReference type="ARBA" id="ARBA00005228"/>
    </source>
</evidence>
<keyword evidence="5" id="KW-0378">Hydrolase</keyword>
<dbReference type="InterPro" id="IPR029058">
    <property type="entry name" value="AB_hydrolase_fold"/>
</dbReference>
<dbReference type="InterPro" id="IPR002470">
    <property type="entry name" value="Peptidase_S9A"/>
</dbReference>
<dbReference type="SUPFAM" id="SSF50993">
    <property type="entry name" value="Peptidase/esterase 'gauge' domain"/>
    <property type="match status" value="1"/>
</dbReference>
<dbReference type="EC" id="3.4.21.26" evidence="3"/>
<comment type="caution">
    <text evidence="10">The sequence shown here is derived from an EMBL/GenBank/DDBJ whole genome shotgun (WGS) entry which is preliminary data.</text>
</comment>
<feature type="chain" id="PRO_5046060863" description="prolyl oligopeptidase" evidence="7">
    <location>
        <begin position="50"/>
        <end position="754"/>
    </location>
</feature>
<dbReference type="Gene3D" id="2.130.10.120">
    <property type="entry name" value="Prolyl oligopeptidase, N-terminal domain"/>
    <property type="match status" value="1"/>
</dbReference>
<evidence type="ECO:0000259" key="9">
    <source>
        <dbReference type="Pfam" id="PF02897"/>
    </source>
</evidence>
<dbReference type="PRINTS" id="PR00862">
    <property type="entry name" value="PROLIGOPTASE"/>
</dbReference>
<evidence type="ECO:0000256" key="5">
    <source>
        <dbReference type="ARBA" id="ARBA00022801"/>
    </source>
</evidence>
<protein>
    <recommendedName>
        <fullName evidence="3">prolyl oligopeptidase</fullName>
        <ecNumber evidence="3">3.4.21.26</ecNumber>
    </recommendedName>
</protein>
<keyword evidence="7" id="KW-0732">Signal</keyword>
<dbReference type="Proteomes" id="UP001500279">
    <property type="component" value="Unassembled WGS sequence"/>
</dbReference>
<dbReference type="InterPro" id="IPR001375">
    <property type="entry name" value="Peptidase_S9_cat"/>
</dbReference>
<dbReference type="PROSITE" id="PS00708">
    <property type="entry name" value="PRO_ENDOPEP_SER"/>
    <property type="match status" value="1"/>
</dbReference>
<dbReference type="SUPFAM" id="SSF53474">
    <property type="entry name" value="alpha/beta-Hydrolases"/>
    <property type="match status" value="1"/>
</dbReference>
<dbReference type="Gene3D" id="3.40.50.1820">
    <property type="entry name" value="alpha/beta hydrolase"/>
    <property type="match status" value="1"/>
</dbReference>
<evidence type="ECO:0000313" key="11">
    <source>
        <dbReference type="Proteomes" id="UP001500279"/>
    </source>
</evidence>
<evidence type="ECO:0000259" key="8">
    <source>
        <dbReference type="Pfam" id="PF00326"/>
    </source>
</evidence>
<dbReference type="Pfam" id="PF00326">
    <property type="entry name" value="Peptidase_S9"/>
    <property type="match status" value="1"/>
</dbReference>
<comment type="catalytic activity">
    <reaction evidence="1">
        <text>Hydrolysis of Pro-|-Xaa &gt;&gt; Ala-|-Xaa in oligopeptides.</text>
        <dbReference type="EC" id="3.4.21.26"/>
    </reaction>
</comment>
<gene>
    <name evidence="10" type="ORF">GCM10009107_13830</name>
</gene>
<dbReference type="Pfam" id="PF02897">
    <property type="entry name" value="Peptidase_S9_N"/>
    <property type="match status" value="1"/>
</dbReference>
<dbReference type="InterPro" id="IPR023302">
    <property type="entry name" value="Pept_S9A_N"/>
</dbReference>
<evidence type="ECO:0000313" key="10">
    <source>
        <dbReference type="EMBL" id="GAA0746387.1"/>
    </source>
</evidence>
<dbReference type="InterPro" id="IPR002471">
    <property type="entry name" value="Pept_S9_AS"/>
</dbReference>
<evidence type="ECO:0000256" key="1">
    <source>
        <dbReference type="ARBA" id="ARBA00001070"/>
    </source>
</evidence>
<accession>A0ABN1JTI7</accession>
<sequence length="754" mass="80643">MARFIAHAEFAMSGFHRSPGARPAATRLAGTAALAAALACAVATPLAFASPAAQYPATAKRPVSDTFHGVSVSEDHRWLENGASAEVTAWALAQQRLTRSVLDGLPQRASLAKELAQMIGGNKAMRHGFELTAGQVFALKRQPPKNQDLLVVMNASAETASERVLLDPNLLDKSGKTTIDWFKASPDGRLVAVSLSRNGSEDGALHIYRTDNGKALPDLVPRVQFATAGGSVAWTPDAKGLYYTRYPQGQERPPADANFYQQVYFHRLGTPAQRDEYVLGRDFPRIAETVLASSDDGHHLLADVSNGDGGEHAFWLRSRGENGSEGAWRLLAGFEDGLRAAQFGRDGKLYGLALKGSPRGRIVAMSLADPAADLRSATTVVPESEAVIEAFAASATRLTVEALLGGPTELRRYTLAGEPLGTLPAPAASTNLIGLRLKGDELLIGSQSFTRAFSWLRLDSAAAEPKPQPTDLAEPPAFAQDGGLPGVEAVREWAVSKDGTKVPMTIVRRIGTPLDGKQPVLLTGYGGFGISEQPRFKRDVALWLRHGGVYVQANLRGGGEFGETWHQGGMLTRKQNVFDDMIGAAEALIKLGYTTPERLAIQGGSNGGLLMGAVTTQRPELFRAVVSQVGLYDMMRVENTSNGAFNVTEFGSVKDPAQFKAMLAYSPLHQVKDGTRYPAMLFTTGLHDGRVEPWMSFKMTARMQAANPGSLAEGRPVLLRVEADGGHGIGTSLAAGVAEQADIFAFLFSQLGMN</sequence>
<dbReference type="PANTHER" id="PTHR42881:SF2">
    <property type="entry name" value="PROLYL ENDOPEPTIDASE"/>
    <property type="match status" value="1"/>
</dbReference>
<evidence type="ECO:0000256" key="4">
    <source>
        <dbReference type="ARBA" id="ARBA00022670"/>
    </source>
</evidence>
<feature type="signal peptide" evidence="7">
    <location>
        <begin position="1"/>
        <end position="49"/>
    </location>
</feature>
<dbReference type="PANTHER" id="PTHR42881">
    <property type="entry name" value="PROLYL ENDOPEPTIDASE"/>
    <property type="match status" value="1"/>
</dbReference>
<keyword evidence="6" id="KW-0720">Serine protease</keyword>